<comment type="caution">
    <text evidence="1">The sequence shown here is derived from an EMBL/GenBank/DDBJ whole genome shotgun (WGS) entry which is preliminary data.</text>
</comment>
<dbReference type="AlphaFoldDB" id="A0A2P8CDL1"/>
<dbReference type="Proteomes" id="UP000240542">
    <property type="component" value="Unassembled WGS sequence"/>
</dbReference>
<reference evidence="1 2" key="1">
    <citation type="submission" date="2018-03" db="EMBL/GenBank/DDBJ databases">
        <title>Genomic Encyclopedia of Archaeal and Bacterial Type Strains, Phase II (KMG-II): from individual species to whole genera.</title>
        <authorList>
            <person name="Goeker M."/>
        </authorList>
    </citation>
    <scope>NUCLEOTIDE SEQUENCE [LARGE SCALE GENOMIC DNA]</scope>
    <source>
        <strain evidence="1 2">DSM 45312</strain>
    </source>
</reference>
<proteinExistence type="predicted"/>
<name>A0A2P8CDL1_9ACTN</name>
<evidence type="ECO:0000313" key="2">
    <source>
        <dbReference type="Proteomes" id="UP000240542"/>
    </source>
</evidence>
<evidence type="ECO:0000313" key="1">
    <source>
        <dbReference type="EMBL" id="PSK83036.1"/>
    </source>
</evidence>
<protein>
    <submittedName>
        <fullName evidence="1">Uncharacterized protein</fullName>
    </submittedName>
</protein>
<gene>
    <name evidence="1" type="ORF">CLV63_1412</name>
</gene>
<sequence>MPALIRRMRAAVTATEKCPTCKRWYRTSDPAEWSAHQH</sequence>
<dbReference type="EMBL" id="PYGA01000041">
    <property type="protein sequence ID" value="PSK83036.1"/>
    <property type="molecule type" value="Genomic_DNA"/>
</dbReference>
<keyword evidence="2" id="KW-1185">Reference proteome</keyword>
<organism evidence="1 2">
    <name type="scientific">Murinocardiopsis flavida</name>
    <dbReference type="NCBI Taxonomy" id="645275"/>
    <lineage>
        <taxon>Bacteria</taxon>
        <taxon>Bacillati</taxon>
        <taxon>Actinomycetota</taxon>
        <taxon>Actinomycetes</taxon>
        <taxon>Streptosporangiales</taxon>
        <taxon>Nocardiopsidaceae</taxon>
        <taxon>Murinocardiopsis</taxon>
    </lineage>
</organism>
<accession>A0A2P8CDL1</accession>